<dbReference type="EMBL" id="CADCVH010000116">
    <property type="protein sequence ID" value="CAA9476504.1"/>
    <property type="molecule type" value="Genomic_DNA"/>
</dbReference>
<feature type="non-terminal residue" evidence="2">
    <location>
        <position position="1"/>
    </location>
</feature>
<feature type="compositionally biased region" description="Basic residues" evidence="1">
    <location>
        <begin position="252"/>
        <end position="263"/>
    </location>
</feature>
<feature type="compositionally biased region" description="Basic and acidic residues" evidence="1">
    <location>
        <begin position="39"/>
        <end position="50"/>
    </location>
</feature>
<dbReference type="GO" id="GO:0005524">
    <property type="term" value="F:ATP binding"/>
    <property type="evidence" value="ECO:0007669"/>
    <property type="project" value="UniProtKB-KW"/>
</dbReference>
<name>A0A6J4RUR7_9ACTN</name>
<feature type="region of interest" description="Disordered" evidence="1">
    <location>
        <begin position="1"/>
        <end position="290"/>
    </location>
</feature>
<feature type="compositionally biased region" description="Basic and acidic residues" evidence="1">
    <location>
        <begin position="219"/>
        <end position="251"/>
    </location>
</feature>
<feature type="compositionally biased region" description="Basic residues" evidence="1">
    <location>
        <begin position="1"/>
        <end position="21"/>
    </location>
</feature>
<dbReference type="AlphaFoldDB" id="A0A6J4RUR7"/>
<reference evidence="2" key="1">
    <citation type="submission" date="2020-02" db="EMBL/GenBank/DDBJ databases">
        <authorList>
            <person name="Meier V. D."/>
        </authorList>
    </citation>
    <scope>NUCLEOTIDE SEQUENCE</scope>
    <source>
        <strain evidence="2">AVDCRST_MAG02</strain>
    </source>
</reference>
<organism evidence="2">
    <name type="scientific">uncultured Rubrobacteraceae bacterium</name>
    <dbReference type="NCBI Taxonomy" id="349277"/>
    <lineage>
        <taxon>Bacteria</taxon>
        <taxon>Bacillati</taxon>
        <taxon>Actinomycetota</taxon>
        <taxon>Rubrobacteria</taxon>
        <taxon>Rubrobacterales</taxon>
        <taxon>Rubrobacteraceae</taxon>
        <taxon>environmental samples</taxon>
    </lineage>
</organism>
<feature type="compositionally biased region" description="Basic residues" evidence="1">
    <location>
        <begin position="64"/>
        <end position="83"/>
    </location>
</feature>
<feature type="non-terminal residue" evidence="2">
    <location>
        <position position="290"/>
    </location>
</feature>
<protein>
    <submittedName>
        <fullName evidence="2">Inositol transport system ATP-binding protein</fullName>
    </submittedName>
</protein>
<keyword evidence="2" id="KW-0547">Nucleotide-binding</keyword>
<gene>
    <name evidence="2" type="ORF">AVDCRST_MAG02-4155</name>
</gene>
<evidence type="ECO:0000313" key="2">
    <source>
        <dbReference type="EMBL" id="CAA9476504.1"/>
    </source>
</evidence>
<accession>A0A6J4RUR7</accession>
<sequence>DAADRGRRHLQVFRPGHRAQGHLHERGCGRGPVPAWGQRGREEHPHKDPLGRPPPRRGQDACRGRRGKVQQPARRPRPRHRNRLPGPRDDPLDGHLAQLLSRPRADEGLRPVQALRRGPRRQGDARGDAGDGHRHPRPVPAGRHPLWRRAPVGCDSPRRPLRGQGPDPGRADERPRGKAGGGRSALHRQDPRAGHRRDLHNPQRPPRLPRGRPLHHPPPRPELRQLRQKRGDARGGRLDDGRRRRHGDPLGRARRVRANRRRTVPAPGRNARTTQRPRPGRGDARGGEVL</sequence>
<feature type="compositionally biased region" description="Basic and acidic residues" evidence="1">
    <location>
        <begin position="280"/>
        <end position="290"/>
    </location>
</feature>
<keyword evidence="2" id="KW-0067">ATP-binding</keyword>
<feature type="compositionally biased region" description="Basic and acidic residues" evidence="1">
    <location>
        <begin position="121"/>
        <end position="133"/>
    </location>
</feature>
<proteinExistence type="predicted"/>
<feature type="compositionally biased region" description="Basic residues" evidence="1">
    <location>
        <begin position="207"/>
        <end position="218"/>
    </location>
</feature>
<evidence type="ECO:0000256" key="1">
    <source>
        <dbReference type="SAM" id="MobiDB-lite"/>
    </source>
</evidence>